<comment type="caution">
    <text evidence="2">The sequence shown here is derived from an EMBL/GenBank/DDBJ whole genome shotgun (WGS) entry which is preliminary data.</text>
</comment>
<evidence type="ECO:0000259" key="1">
    <source>
        <dbReference type="Pfam" id="PF07179"/>
    </source>
</evidence>
<evidence type="ECO:0000313" key="2">
    <source>
        <dbReference type="EMBL" id="GAA4129542.1"/>
    </source>
</evidence>
<name>A0ABP7Y2K1_9ACTN</name>
<dbReference type="Pfam" id="PF07179">
    <property type="entry name" value="SseB"/>
    <property type="match status" value="1"/>
</dbReference>
<dbReference type="EMBL" id="BAAAZH010000036">
    <property type="protein sequence ID" value="GAA4129542.1"/>
    <property type="molecule type" value="Genomic_DNA"/>
</dbReference>
<accession>A0ABP7Y2K1</accession>
<protein>
    <recommendedName>
        <fullName evidence="1">SseB protein N-terminal domain-containing protein</fullName>
    </recommendedName>
</protein>
<sequence length="225" mass="23851">MSADDGARPVFATRWDFLFGRVLIGVDPATAQFHAVRSAAGDPLLAMYTSEASVAAAAIPERFRIVQTDVAGRLLELPEGVGVAVDPDTPGGMIVEPAYAAQLKPLAAPFPPGTRSDFKNWPLFPRDLATAIAAAGRSYAFLDAVWGLVYTIDDSPPIGLLVFRTTAPEPEARDSVVDALDRALAQTVGRVTDLGFPLVRIVDLADLAAPVREAIEGEPPVYRAG</sequence>
<evidence type="ECO:0000313" key="3">
    <source>
        <dbReference type="Proteomes" id="UP001501495"/>
    </source>
</evidence>
<dbReference type="InterPro" id="IPR009839">
    <property type="entry name" value="SseB_N"/>
</dbReference>
<reference evidence="3" key="1">
    <citation type="journal article" date="2019" name="Int. J. Syst. Evol. Microbiol.">
        <title>The Global Catalogue of Microorganisms (GCM) 10K type strain sequencing project: providing services to taxonomists for standard genome sequencing and annotation.</title>
        <authorList>
            <consortium name="The Broad Institute Genomics Platform"/>
            <consortium name="The Broad Institute Genome Sequencing Center for Infectious Disease"/>
            <person name="Wu L."/>
            <person name="Ma J."/>
        </authorList>
    </citation>
    <scope>NUCLEOTIDE SEQUENCE [LARGE SCALE GENOMIC DNA]</scope>
    <source>
        <strain evidence="3">JCM 16703</strain>
    </source>
</reference>
<dbReference type="Proteomes" id="UP001501495">
    <property type="component" value="Unassembled WGS sequence"/>
</dbReference>
<keyword evidence="3" id="KW-1185">Reference proteome</keyword>
<gene>
    <name evidence="2" type="ORF">GCM10022215_42190</name>
</gene>
<dbReference type="RefSeq" id="WP_344735514.1">
    <property type="nucleotide sequence ID" value="NZ_BAAAZH010000036.1"/>
</dbReference>
<organism evidence="2 3">
    <name type="scientific">Nocardioides fonticola</name>
    <dbReference type="NCBI Taxonomy" id="450363"/>
    <lineage>
        <taxon>Bacteria</taxon>
        <taxon>Bacillati</taxon>
        <taxon>Actinomycetota</taxon>
        <taxon>Actinomycetes</taxon>
        <taxon>Propionibacteriales</taxon>
        <taxon>Nocardioidaceae</taxon>
        <taxon>Nocardioides</taxon>
    </lineage>
</organism>
<proteinExistence type="predicted"/>
<feature type="domain" description="SseB protein N-terminal" evidence="1">
    <location>
        <begin position="28"/>
        <end position="98"/>
    </location>
</feature>